<evidence type="ECO:0008006" key="4">
    <source>
        <dbReference type="Google" id="ProtNLM"/>
    </source>
</evidence>
<feature type="transmembrane region" description="Helical" evidence="1">
    <location>
        <begin position="152"/>
        <end position="172"/>
    </location>
</feature>
<dbReference type="Proteomes" id="UP000886858">
    <property type="component" value="Unassembled WGS sequence"/>
</dbReference>
<feature type="transmembrane region" description="Helical" evidence="1">
    <location>
        <begin position="291"/>
        <end position="313"/>
    </location>
</feature>
<organism evidence="2 3">
    <name type="scientific">Candidatus Eisenbergiella merdipullorum</name>
    <dbReference type="NCBI Taxonomy" id="2838553"/>
    <lineage>
        <taxon>Bacteria</taxon>
        <taxon>Bacillati</taxon>
        <taxon>Bacillota</taxon>
        <taxon>Clostridia</taxon>
        <taxon>Lachnospirales</taxon>
        <taxon>Lachnospiraceae</taxon>
        <taxon>Eisenbergiella</taxon>
    </lineage>
</organism>
<feature type="transmembrane region" description="Helical" evidence="1">
    <location>
        <begin position="12"/>
        <end position="33"/>
    </location>
</feature>
<keyword evidence="1" id="KW-1133">Transmembrane helix</keyword>
<feature type="transmembrane region" description="Helical" evidence="1">
    <location>
        <begin position="45"/>
        <end position="65"/>
    </location>
</feature>
<reference evidence="2" key="1">
    <citation type="journal article" date="2021" name="PeerJ">
        <title>Extensive microbial diversity within the chicken gut microbiome revealed by metagenomics and culture.</title>
        <authorList>
            <person name="Gilroy R."/>
            <person name="Ravi A."/>
            <person name="Getino M."/>
            <person name="Pursley I."/>
            <person name="Horton D.L."/>
            <person name="Alikhan N.F."/>
            <person name="Baker D."/>
            <person name="Gharbi K."/>
            <person name="Hall N."/>
            <person name="Watson M."/>
            <person name="Adriaenssens E.M."/>
            <person name="Foster-Nyarko E."/>
            <person name="Jarju S."/>
            <person name="Secka A."/>
            <person name="Antonio M."/>
            <person name="Oren A."/>
            <person name="Chaudhuri R.R."/>
            <person name="La Ragione R."/>
            <person name="Hildebrand F."/>
            <person name="Pallen M.J."/>
        </authorList>
    </citation>
    <scope>NUCLEOTIDE SEQUENCE</scope>
    <source>
        <strain evidence="2">CHK179-7159</strain>
    </source>
</reference>
<protein>
    <recommendedName>
        <fullName evidence="4">DUF4129 domain-containing protein</fullName>
    </recommendedName>
</protein>
<feature type="transmembrane region" description="Helical" evidence="1">
    <location>
        <begin position="193"/>
        <end position="214"/>
    </location>
</feature>
<accession>A0A9D2L0R6</accession>
<dbReference type="AlphaFoldDB" id="A0A9D2L0R6"/>
<sequence length="476" mass="53571">MNEKWMRPVELVEIILNFLTVFFLETALFSAFVPLGSAVESDAFYPAPLTAQLLLVTVPACFWLIRIFVSRFWLFMLLHAAVFAAAVGLLGDDVFQRVLFGFFAALYLIVSFRARLQDRREEEGLLGPVAAAIAAAVSFLLCAYLGDGAACGRILNAALLYALLFFADTYMRNLERFVQFNKSSNAHIPVRRMLIRGGGLTLGCSICVVALLALGTNQPFMDRAGEILQNGILWLVRGLLRLVGLLLSLFGRKEGGTEIAAQQEASVQQFMTAEIQEQPFWVEILLQMLQYLFLAAGAAFLIFLLYRVVAAAVRRFNEGKVKRTEDGQKAEEIRETLRTERRKRKKEDSLRIFARTPEEKIRRIFVRTIQHTARFRNPEGRPGGERGRDLWRKDARESLVRAKTARELAFLLDGHGGETENSAFEELARLYEKARYAGISYPKGMPPDDGQRREICTAEDVKRAEACRAELAGKKG</sequence>
<evidence type="ECO:0000313" key="3">
    <source>
        <dbReference type="Proteomes" id="UP000886858"/>
    </source>
</evidence>
<reference evidence="2" key="2">
    <citation type="submission" date="2021-04" db="EMBL/GenBank/DDBJ databases">
        <authorList>
            <person name="Gilroy R."/>
        </authorList>
    </citation>
    <scope>NUCLEOTIDE SEQUENCE</scope>
    <source>
        <strain evidence="2">CHK179-7159</strain>
    </source>
</reference>
<evidence type="ECO:0000256" key="1">
    <source>
        <dbReference type="SAM" id="Phobius"/>
    </source>
</evidence>
<dbReference type="EMBL" id="DWYY01000058">
    <property type="protein sequence ID" value="HJA92536.1"/>
    <property type="molecule type" value="Genomic_DNA"/>
</dbReference>
<comment type="caution">
    <text evidence="2">The sequence shown here is derived from an EMBL/GenBank/DDBJ whole genome shotgun (WGS) entry which is preliminary data.</text>
</comment>
<name>A0A9D2L0R6_9FIRM</name>
<feature type="transmembrane region" description="Helical" evidence="1">
    <location>
        <begin position="72"/>
        <end position="91"/>
    </location>
</feature>
<gene>
    <name evidence="2" type="ORF">H9717_05405</name>
</gene>
<keyword evidence="1" id="KW-0812">Transmembrane</keyword>
<evidence type="ECO:0000313" key="2">
    <source>
        <dbReference type="EMBL" id="HJA92536.1"/>
    </source>
</evidence>
<proteinExistence type="predicted"/>
<feature type="transmembrane region" description="Helical" evidence="1">
    <location>
        <begin position="97"/>
        <end position="114"/>
    </location>
</feature>
<feature type="transmembrane region" description="Helical" evidence="1">
    <location>
        <begin position="126"/>
        <end position="146"/>
    </location>
</feature>
<keyword evidence="1" id="KW-0472">Membrane</keyword>